<keyword evidence="2 5" id="KW-0554">One-carbon metabolism</keyword>
<comment type="catalytic activity">
    <reaction evidence="5 8">
        <text>S-adenosyl-L-homocysteine + H2O = L-homocysteine + adenosine</text>
        <dbReference type="Rhea" id="RHEA:21708"/>
        <dbReference type="ChEBI" id="CHEBI:15377"/>
        <dbReference type="ChEBI" id="CHEBI:16335"/>
        <dbReference type="ChEBI" id="CHEBI:57856"/>
        <dbReference type="ChEBI" id="CHEBI:58199"/>
        <dbReference type="EC" id="3.13.2.1"/>
    </reaction>
</comment>
<dbReference type="OrthoDB" id="9802717at2"/>
<keyword evidence="4 5" id="KW-0520">NAD</keyword>
<dbReference type="SUPFAM" id="SSF51735">
    <property type="entry name" value="NAD(P)-binding Rossmann-fold domains"/>
    <property type="match status" value="1"/>
</dbReference>
<dbReference type="CDD" id="cd00401">
    <property type="entry name" value="SAHH"/>
    <property type="match status" value="1"/>
</dbReference>
<dbReference type="InterPro" id="IPR015878">
    <property type="entry name" value="Ado_hCys_hydrolase_NAD-bd"/>
</dbReference>
<proteinExistence type="inferred from homology"/>
<dbReference type="Pfam" id="PF00670">
    <property type="entry name" value="AdoHcyase_NAD"/>
    <property type="match status" value="1"/>
</dbReference>
<evidence type="ECO:0000256" key="9">
    <source>
        <dbReference type="RuleBase" id="RU004166"/>
    </source>
</evidence>
<evidence type="ECO:0000256" key="8">
    <source>
        <dbReference type="RuleBase" id="RU000548"/>
    </source>
</evidence>
<dbReference type="PROSITE" id="PS00739">
    <property type="entry name" value="ADOHCYASE_2"/>
    <property type="match status" value="1"/>
</dbReference>
<feature type="binding site" evidence="5 7">
    <location>
        <begin position="292"/>
        <end position="294"/>
    </location>
    <ligand>
        <name>NAD(+)</name>
        <dbReference type="ChEBI" id="CHEBI:57540"/>
    </ligand>
</feature>
<evidence type="ECO:0000256" key="5">
    <source>
        <dbReference type="HAMAP-Rule" id="MF_00563"/>
    </source>
</evidence>
<dbReference type="PANTHER" id="PTHR23420:SF0">
    <property type="entry name" value="ADENOSYLHOMOCYSTEINASE"/>
    <property type="match status" value="1"/>
</dbReference>
<comment type="function">
    <text evidence="5">May play a key role in the regulation of the intracellular concentration of adenosylhomocysteine.</text>
</comment>
<feature type="binding site" evidence="5 6">
    <location>
        <position position="183"/>
    </location>
    <ligand>
        <name>substrate</name>
    </ligand>
</feature>
<dbReference type="AlphaFoldDB" id="A0A2R4W0R9"/>
<sequence length="411" mass="45906">MNYQIKDIGLADEGAKKVEWSYREMPVLAILRKKYKDIKPFSGKKIAACLHVTTETANLITTFRDAGAQIYLCASNPLSTSDEVAAYLAREGIFVFAQRGEDSKSYWNNIRTCIESEPDLTIDDGADLTVTLHKEYPRLADKVVGGCEETTTGVHRIEALHKEKLLKFPFIAVNNAMTKHFFDNRYGTGQSTLDGIIRATNILFAGKRVVVAGYGWCGKGVSMRAKGMGARVIVTEVEPVRALEAIMDGFDVMPMDEAAKIGDIFITVTGNCNVIRFDHILKMKDGAILANSGHFNVEIEVDKMEEQKVSKRRIRHELDEYTLKDGKRVFLIGEGRLVNLAAAEGHPSSVMDMSFANQFLSALYLLNNKIEIGVYPVPIEIDREIARLKIESMGTSIDSLSDEQKKYMKSW</sequence>
<dbReference type="Gene3D" id="3.40.50.1480">
    <property type="entry name" value="Adenosylhomocysteinase-like"/>
    <property type="match status" value="1"/>
</dbReference>
<gene>
    <name evidence="5" type="primary">ahcY</name>
    <name evidence="11" type="ORF">TDSAC_1048</name>
</gene>
<dbReference type="RefSeq" id="WP_108309203.1">
    <property type="nucleotide sequence ID" value="NZ_CP020921.1"/>
</dbReference>
<keyword evidence="3 5" id="KW-0378">Hydrolase</keyword>
<evidence type="ECO:0000313" key="11">
    <source>
        <dbReference type="EMBL" id="AWB10401.1"/>
    </source>
</evidence>
<feature type="binding site" evidence="5 7">
    <location>
        <position position="339"/>
    </location>
    <ligand>
        <name>NAD(+)</name>
        <dbReference type="ChEBI" id="CHEBI:57540"/>
    </ligand>
</feature>
<feature type="domain" description="S-adenosyl-L-homocysteine hydrolase NAD binding" evidence="10">
    <location>
        <begin position="184"/>
        <end position="345"/>
    </location>
</feature>
<evidence type="ECO:0000256" key="1">
    <source>
        <dbReference type="ARBA" id="ARBA00007122"/>
    </source>
</evidence>
<dbReference type="SUPFAM" id="SSF52283">
    <property type="entry name" value="Formate/glycerate dehydrogenase catalytic domain-like"/>
    <property type="match status" value="1"/>
</dbReference>
<feature type="binding site" evidence="5 6">
    <location>
        <position position="53"/>
    </location>
    <ligand>
        <name>substrate</name>
    </ligand>
</feature>
<comment type="cofactor">
    <cofactor evidence="5 7 8">
        <name>NAD(+)</name>
        <dbReference type="ChEBI" id="CHEBI:57540"/>
    </cofactor>
    <text evidence="5 7 8">Binds 1 NAD(+) per subunit.</text>
</comment>
<evidence type="ECO:0000256" key="4">
    <source>
        <dbReference type="ARBA" id="ARBA00023027"/>
    </source>
</evidence>
<keyword evidence="5" id="KW-0963">Cytoplasm</keyword>
<protein>
    <recommendedName>
        <fullName evidence="5">Adenosylhomocysteinase</fullName>
        <ecNumber evidence="5">3.13.2.1</ecNumber>
    </recommendedName>
    <alternativeName>
        <fullName evidence="5">S-adenosyl-L-homocysteine hydrolase</fullName>
        <shortName evidence="5">AdoHcyase</shortName>
    </alternativeName>
</protein>
<dbReference type="InterPro" id="IPR042172">
    <property type="entry name" value="Adenosylhomocyst_ase-like_sf"/>
</dbReference>
<comment type="pathway">
    <text evidence="5 8">Amino-acid biosynthesis; L-homocysteine biosynthesis; L-homocysteine from S-adenosyl-L-homocysteine: step 1/1.</text>
</comment>
<dbReference type="GO" id="GO:0005829">
    <property type="term" value="C:cytosol"/>
    <property type="evidence" value="ECO:0007669"/>
    <property type="project" value="TreeGrafter"/>
</dbReference>
<name>A0A2R4W0R9_THEAF</name>
<dbReference type="NCBIfam" id="NF004005">
    <property type="entry name" value="PRK05476.2-3"/>
    <property type="match status" value="1"/>
</dbReference>
<feature type="binding site" evidence="5 6">
    <location>
        <position position="124"/>
    </location>
    <ligand>
        <name>substrate</name>
    </ligand>
</feature>
<dbReference type="GO" id="GO:0006730">
    <property type="term" value="P:one-carbon metabolic process"/>
    <property type="evidence" value="ECO:0007669"/>
    <property type="project" value="UniProtKB-UniRule"/>
</dbReference>
<dbReference type="UniPathway" id="UPA00314">
    <property type="reaction ID" value="UER00076"/>
</dbReference>
<dbReference type="EMBL" id="CP020921">
    <property type="protein sequence ID" value="AWB10401.1"/>
    <property type="molecule type" value="Genomic_DNA"/>
</dbReference>
<dbReference type="Proteomes" id="UP000244792">
    <property type="component" value="Chromosome"/>
</dbReference>
<feature type="binding site" evidence="7">
    <location>
        <position position="346"/>
    </location>
    <ligand>
        <name>NAD(+)</name>
        <dbReference type="ChEBI" id="CHEBI:57540"/>
    </ligand>
</feature>
<dbReference type="InterPro" id="IPR000043">
    <property type="entry name" value="Adenosylhomocysteinase-like"/>
</dbReference>
<dbReference type="PIRSF" id="PIRSF001109">
    <property type="entry name" value="Ad_hcy_hydrolase"/>
    <property type="match status" value="1"/>
</dbReference>
<feature type="binding site" evidence="5">
    <location>
        <begin position="213"/>
        <end position="218"/>
    </location>
    <ligand>
        <name>NAD(+)</name>
        <dbReference type="ChEBI" id="CHEBI:57540"/>
    </ligand>
</feature>
<dbReference type="Pfam" id="PF05221">
    <property type="entry name" value="AdoHcyase"/>
    <property type="match status" value="1"/>
</dbReference>
<evidence type="ECO:0000256" key="3">
    <source>
        <dbReference type="ARBA" id="ARBA00022801"/>
    </source>
</evidence>
<keyword evidence="12" id="KW-1185">Reference proteome</keyword>
<comment type="similarity">
    <text evidence="1 5 9">Belongs to the adenosylhomocysteinase family.</text>
</comment>
<dbReference type="FunFam" id="3.40.50.720:FF:000004">
    <property type="entry name" value="Adenosylhomocysteinase"/>
    <property type="match status" value="1"/>
</dbReference>
<evidence type="ECO:0000256" key="7">
    <source>
        <dbReference type="PIRSR" id="PIRSR001109-2"/>
    </source>
</evidence>
<dbReference type="InterPro" id="IPR036291">
    <property type="entry name" value="NAD(P)-bd_dom_sf"/>
</dbReference>
<dbReference type="NCBIfam" id="TIGR00936">
    <property type="entry name" value="ahcY"/>
    <property type="match status" value="1"/>
</dbReference>
<feature type="binding site" evidence="5">
    <location>
        <position position="271"/>
    </location>
    <ligand>
        <name>NAD(+)</name>
        <dbReference type="ChEBI" id="CHEBI:57540"/>
    </ligand>
</feature>
<dbReference type="SMART" id="SM00997">
    <property type="entry name" value="AdoHcyase_NAD"/>
    <property type="match status" value="1"/>
</dbReference>
<dbReference type="KEGG" id="taci:TDSAC_1048"/>
<accession>A0A2R4W0R9</accession>
<feature type="binding site" evidence="5 6">
    <location>
        <position position="179"/>
    </location>
    <ligand>
        <name>substrate</name>
    </ligand>
</feature>
<evidence type="ECO:0000256" key="2">
    <source>
        <dbReference type="ARBA" id="ARBA00022563"/>
    </source>
</evidence>
<organism evidence="11 12">
    <name type="scientific">Thermodesulfobium acidiphilum</name>
    <dbReference type="NCBI Taxonomy" id="1794699"/>
    <lineage>
        <taxon>Bacteria</taxon>
        <taxon>Pseudomonadati</taxon>
        <taxon>Thermodesulfobiota</taxon>
        <taxon>Thermodesulfobiia</taxon>
        <taxon>Thermodesulfobiales</taxon>
        <taxon>Thermodesulfobiaceae</taxon>
        <taxon>Thermodesulfobium</taxon>
    </lineage>
</organism>
<evidence type="ECO:0000259" key="10">
    <source>
        <dbReference type="SMART" id="SM00997"/>
    </source>
</evidence>
<dbReference type="GO" id="GO:0033353">
    <property type="term" value="P:S-adenosylmethionine cycle"/>
    <property type="evidence" value="ECO:0007669"/>
    <property type="project" value="TreeGrafter"/>
</dbReference>
<dbReference type="EC" id="3.13.2.1" evidence="5"/>
<dbReference type="SMART" id="SM00996">
    <property type="entry name" value="AdoHcyase"/>
    <property type="match status" value="1"/>
</dbReference>
<feature type="binding site" evidence="5">
    <location>
        <position position="184"/>
    </location>
    <ligand>
        <name>NAD(+)</name>
        <dbReference type="ChEBI" id="CHEBI:57540"/>
    </ligand>
</feature>
<feature type="binding site" evidence="7">
    <location>
        <begin position="215"/>
        <end position="220"/>
    </location>
    <ligand>
        <name>NAD(+)</name>
        <dbReference type="ChEBI" id="CHEBI:57540"/>
    </ligand>
</feature>
<comment type="subcellular location">
    <subcellularLocation>
        <location evidence="5">Cytoplasm</location>
    </subcellularLocation>
</comment>
<evidence type="ECO:0000313" key="12">
    <source>
        <dbReference type="Proteomes" id="UP000244792"/>
    </source>
</evidence>
<dbReference type="PANTHER" id="PTHR23420">
    <property type="entry name" value="ADENOSYLHOMOCYSTEINASE"/>
    <property type="match status" value="1"/>
</dbReference>
<reference evidence="11 12" key="1">
    <citation type="submission" date="2017-04" db="EMBL/GenBank/DDBJ databases">
        <title>Genomic insights into metabolism of Thermodesulfobium acidiphilum.</title>
        <authorList>
            <person name="Toshchakov S.V."/>
            <person name="Frolov E.N."/>
            <person name="Kublanov I.V."/>
            <person name="Samarov N.I."/>
            <person name="Novikov A."/>
            <person name="Lebedinsky A.V."/>
            <person name="Bonch-Osmolovskaya E.A."/>
            <person name="Chernyh N.A."/>
        </authorList>
    </citation>
    <scope>NUCLEOTIDE SEQUENCE [LARGE SCALE GENOMIC DNA]</scope>
    <source>
        <strain evidence="11 12">3127-1</strain>
    </source>
</reference>
<dbReference type="Gene3D" id="3.40.50.720">
    <property type="entry name" value="NAD(P)-binding Rossmann-like Domain"/>
    <property type="match status" value="1"/>
</dbReference>
<feature type="binding site" evidence="5 6">
    <location>
        <position position="149"/>
    </location>
    <ligand>
        <name>substrate</name>
    </ligand>
</feature>
<dbReference type="GO" id="GO:0004013">
    <property type="term" value="F:adenosylhomocysteinase activity"/>
    <property type="evidence" value="ECO:0007669"/>
    <property type="project" value="UniProtKB-UniRule"/>
</dbReference>
<dbReference type="HAMAP" id="MF_00563">
    <property type="entry name" value="AdoHcyase"/>
    <property type="match status" value="1"/>
</dbReference>
<feature type="binding site" evidence="5 7">
    <location>
        <position position="236"/>
    </location>
    <ligand>
        <name>NAD(+)</name>
        <dbReference type="ChEBI" id="CHEBI:57540"/>
    </ligand>
</feature>
<dbReference type="GO" id="GO:0071269">
    <property type="term" value="P:L-homocysteine biosynthetic process"/>
    <property type="evidence" value="ECO:0007669"/>
    <property type="project" value="UniProtKB-UniRule"/>
</dbReference>
<feature type="binding site" evidence="5 7">
    <location>
        <begin position="150"/>
        <end position="152"/>
    </location>
    <ligand>
        <name>NAD(+)</name>
        <dbReference type="ChEBI" id="CHEBI:57540"/>
    </ligand>
</feature>
<dbReference type="InterPro" id="IPR020082">
    <property type="entry name" value="S-Ado-L-homoCys_hydrolase_CS"/>
</dbReference>
<evidence type="ECO:0000256" key="6">
    <source>
        <dbReference type="PIRSR" id="PIRSR001109-1"/>
    </source>
</evidence>